<evidence type="ECO:0000313" key="2">
    <source>
        <dbReference type="EMBL" id="VAV85681.1"/>
    </source>
</evidence>
<feature type="region of interest" description="Disordered" evidence="1">
    <location>
        <begin position="158"/>
        <end position="184"/>
    </location>
</feature>
<proteinExistence type="predicted"/>
<organism evidence="2">
    <name type="scientific">hydrothermal vent metagenome</name>
    <dbReference type="NCBI Taxonomy" id="652676"/>
    <lineage>
        <taxon>unclassified sequences</taxon>
        <taxon>metagenomes</taxon>
        <taxon>ecological metagenomes</taxon>
    </lineage>
</organism>
<accession>A0A3B0R098</accession>
<gene>
    <name evidence="2" type="ORF">MNBD_DELTA01-991</name>
</gene>
<name>A0A3B0R098_9ZZZZ</name>
<evidence type="ECO:0000256" key="1">
    <source>
        <dbReference type="SAM" id="MobiDB-lite"/>
    </source>
</evidence>
<feature type="compositionally biased region" description="Basic and acidic residues" evidence="1">
    <location>
        <begin position="7"/>
        <end position="24"/>
    </location>
</feature>
<feature type="compositionally biased region" description="Basic and acidic residues" evidence="1">
    <location>
        <begin position="162"/>
        <end position="171"/>
    </location>
</feature>
<reference evidence="2" key="1">
    <citation type="submission" date="2018-06" db="EMBL/GenBank/DDBJ databases">
        <authorList>
            <person name="Zhirakovskaya E."/>
        </authorList>
    </citation>
    <scope>NUCLEOTIDE SEQUENCE</scope>
</reference>
<dbReference type="AlphaFoldDB" id="A0A3B0R098"/>
<feature type="region of interest" description="Disordered" evidence="1">
    <location>
        <begin position="1"/>
        <end position="24"/>
    </location>
</feature>
<evidence type="ECO:0008006" key="3">
    <source>
        <dbReference type="Google" id="ProtNLM"/>
    </source>
</evidence>
<sequence length="212" mass="22521">MNEATAEESKGKAPAKESRGEASAEDIKTTSGLLAFIKASDMLIYNHLRASRLLLDGARLKIVASSGDINFLQYVKKDALVGICRDYFRKTIRLELEKGDAAQVKPEKVLKPEKATPEKAVAQAVPDIAGTADIAEPPFSEPEPFSVIEEPPVVAEAAVAGKRPEPGRDGKGAGNNGSQGVDEASLKVDTVLRDTLAALGGKVIDSRRITNV</sequence>
<dbReference type="EMBL" id="UOEA01000094">
    <property type="protein sequence ID" value="VAV85681.1"/>
    <property type="molecule type" value="Genomic_DNA"/>
</dbReference>
<protein>
    <recommendedName>
        <fullName evidence="3">DNA polymerase III subunits gamma and tau</fullName>
    </recommendedName>
</protein>